<proteinExistence type="predicted"/>
<accession>S9SI35</accession>
<dbReference type="Proteomes" id="UP000015344">
    <property type="component" value="Unassembled WGS sequence"/>
</dbReference>
<evidence type="ECO:0000313" key="3">
    <source>
        <dbReference type="EMBL" id="EPY04389.1"/>
    </source>
</evidence>
<feature type="signal peptide" evidence="2">
    <location>
        <begin position="1"/>
        <end position="24"/>
    </location>
</feature>
<dbReference type="EMBL" id="ATMT01000086">
    <property type="protein sequence ID" value="EPY04389.1"/>
    <property type="molecule type" value="Genomic_DNA"/>
</dbReference>
<keyword evidence="2" id="KW-0732">Signal</keyword>
<dbReference type="Gene3D" id="2.60.120.260">
    <property type="entry name" value="Galactose-binding domain-like"/>
    <property type="match status" value="1"/>
</dbReference>
<evidence type="ECO:0000256" key="1">
    <source>
        <dbReference type="SAM" id="MobiDB-lite"/>
    </source>
</evidence>
<gene>
    <name evidence="3" type="ORF">PAALTS15_25049</name>
</gene>
<dbReference type="eggNOG" id="COG5492">
    <property type="taxonomic scope" value="Bacteria"/>
</dbReference>
<sequence>MKKYVLPVLLSVFLVLSFSFHAFASSTGQDSSKPENGWKRFPYSEFNISYEGQWKVCEVSSCTKNVRYTSGSKMKFNFVGEQFRFISYYWSNGSTDIDVYIDGVKTGNFSLIGKDDSTSRTMYESPILASKEHSVEIVNNTTDYLYVVALDLPDDSTLQPFDPKTPEPEPEPKPEPKPEPEPEKGERAILVVTMTTGLEKEFDLSMREVNDFINWYENKQAGSGTASYAINKHSNNKGPFSSRKDYMIFDKILTFEVNEYSIK</sequence>
<evidence type="ECO:0000256" key="2">
    <source>
        <dbReference type="SAM" id="SignalP"/>
    </source>
</evidence>
<comment type="caution">
    <text evidence="3">The sequence shown here is derived from an EMBL/GenBank/DDBJ whole genome shotgun (WGS) entry which is preliminary data.</text>
</comment>
<reference evidence="3 4" key="1">
    <citation type="submission" date="2013-05" db="EMBL/GenBank/DDBJ databases">
        <authorList>
            <person name="Strain E.A."/>
            <person name="Brown E."/>
            <person name="Allard M.W."/>
            <person name="Luo Y.L."/>
        </authorList>
    </citation>
    <scope>NUCLEOTIDE SEQUENCE [LARGE SCALE GENOMIC DNA]</scope>
    <source>
        <strain evidence="3 4">TS-15</strain>
    </source>
</reference>
<name>S9SI35_PAEAL</name>
<feature type="chain" id="PRO_5004556912" description="Carbohydrate esterase 2 N-terminal domain-containing protein" evidence="2">
    <location>
        <begin position="25"/>
        <end position="263"/>
    </location>
</feature>
<dbReference type="PATRIC" id="fig|1117108.3.peg.5177"/>
<evidence type="ECO:0008006" key="5">
    <source>
        <dbReference type="Google" id="ProtNLM"/>
    </source>
</evidence>
<feature type="compositionally biased region" description="Basic and acidic residues" evidence="1">
    <location>
        <begin position="164"/>
        <end position="186"/>
    </location>
</feature>
<dbReference type="AlphaFoldDB" id="S9SI35"/>
<feature type="region of interest" description="Disordered" evidence="1">
    <location>
        <begin position="157"/>
        <end position="186"/>
    </location>
</feature>
<protein>
    <recommendedName>
        <fullName evidence="5">Carbohydrate esterase 2 N-terminal domain-containing protein</fullName>
    </recommendedName>
</protein>
<evidence type="ECO:0000313" key="4">
    <source>
        <dbReference type="Proteomes" id="UP000015344"/>
    </source>
</evidence>
<organism evidence="3 4">
    <name type="scientific">Paenibacillus alvei TS-15</name>
    <dbReference type="NCBI Taxonomy" id="1117108"/>
    <lineage>
        <taxon>Bacteria</taxon>
        <taxon>Bacillati</taxon>
        <taxon>Bacillota</taxon>
        <taxon>Bacilli</taxon>
        <taxon>Bacillales</taxon>
        <taxon>Paenibacillaceae</taxon>
        <taxon>Paenibacillus</taxon>
    </lineage>
</organism>